<accession>A0A4V3GWW3</accession>
<evidence type="ECO:0000313" key="2">
    <source>
        <dbReference type="Proteomes" id="UP000295832"/>
    </source>
</evidence>
<reference evidence="1 2" key="1">
    <citation type="submission" date="2019-03" db="EMBL/GenBank/DDBJ databases">
        <title>Subsurface microbial communities from deep shales in Ohio and West Virginia, USA.</title>
        <authorList>
            <person name="Wrighton K."/>
        </authorList>
    </citation>
    <scope>NUCLEOTIDE SEQUENCE [LARGE SCALE GENOMIC DNA]</scope>
    <source>
        <strain evidence="1 2">MSL 6dP</strain>
    </source>
</reference>
<protein>
    <recommendedName>
        <fullName evidence="3">DUF3006 family protein</fullName>
    </recommendedName>
</protein>
<dbReference type="EMBL" id="SOEG01000043">
    <property type="protein sequence ID" value="TDX45519.1"/>
    <property type="molecule type" value="Genomic_DNA"/>
</dbReference>
<comment type="caution">
    <text evidence="1">The sequence shown here is derived from an EMBL/GenBank/DDBJ whole genome shotgun (WGS) entry which is preliminary data.</text>
</comment>
<dbReference type="RefSeq" id="WP_134118830.1">
    <property type="nucleotide sequence ID" value="NZ_SOEG01000043.1"/>
</dbReference>
<dbReference type="Pfam" id="PF11213">
    <property type="entry name" value="DUF3006"/>
    <property type="match status" value="1"/>
</dbReference>
<dbReference type="InterPro" id="IPR021377">
    <property type="entry name" value="DUF3006"/>
</dbReference>
<gene>
    <name evidence="1" type="ORF">C7959_1439</name>
</gene>
<dbReference type="AlphaFoldDB" id="A0A4V3GWW3"/>
<evidence type="ECO:0008006" key="3">
    <source>
        <dbReference type="Google" id="ProtNLM"/>
    </source>
</evidence>
<dbReference type="Proteomes" id="UP000295832">
    <property type="component" value="Unassembled WGS sequence"/>
</dbReference>
<organism evidence="1 2">
    <name type="scientific">Orenia marismortui</name>
    <dbReference type="NCBI Taxonomy" id="46469"/>
    <lineage>
        <taxon>Bacteria</taxon>
        <taxon>Bacillati</taxon>
        <taxon>Bacillota</taxon>
        <taxon>Clostridia</taxon>
        <taxon>Halanaerobiales</taxon>
        <taxon>Halobacteroidaceae</taxon>
        <taxon>Orenia</taxon>
    </lineage>
</organism>
<proteinExistence type="predicted"/>
<name>A0A4V3GWW3_9FIRM</name>
<keyword evidence="2" id="KW-1185">Reference proteome</keyword>
<dbReference type="STRING" id="926561.GCA_000379025_02496"/>
<evidence type="ECO:0000313" key="1">
    <source>
        <dbReference type="EMBL" id="TDX45519.1"/>
    </source>
</evidence>
<dbReference type="Gene3D" id="6.20.120.50">
    <property type="match status" value="1"/>
</dbReference>
<sequence length="63" mass="7065">MLIIDRFEGNMAVIEVQEQSFSIPKNSLPATAKEGDVIKIIVDKETTTQLKEDINKLADSLFK</sequence>